<dbReference type="EMBL" id="CP044427">
    <property type="protein sequence ID" value="QFG69151.1"/>
    <property type="molecule type" value="Genomic_DNA"/>
</dbReference>
<feature type="transmembrane region" description="Helical" evidence="1">
    <location>
        <begin position="56"/>
        <end position="77"/>
    </location>
</feature>
<protein>
    <recommendedName>
        <fullName evidence="2">HD domain-containing protein</fullName>
    </recommendedName>
</protein>
<dbReference type="AlphaFoldDB" id="A0A5J6V7N8"/>
<feature type="transmembrane region" description="Helical" evidence="1">
    <location>
        <begin position="89"/>
        <end position="115"/>
    </location>
</feature>
<keyword evidence="1" id="KW-0812">Transmembrane</keyword>
<dbReference type="CDD" id="cd00077">
    <property type="entry name" value="HDc"/>
    <property type="match status" value="1"/>
</dbReference>
<dbReference type="InterPro" id="IPR006674">
    <property type="entry name" value="HD_domain"/>
</dbReference>
<dbReference type="InterPro" id="IPR003607">
    <property type="entry name" value="HD/PDEase_dom"/>
</dbReference>
<gene>
    <name evidence="3" type="ORF">FY030_10940</name>
</gene>
<dbReference type="OrthoDB" id="40937at2"/>
<feature type="domain" description="HD" evidence="2">
    <location>
        <begin position="243"/>
        <end position="317"/>
    </location>
</feature>
<dbReference type="Gene3D" id="1.10.3210.10">
    <property type="entry name" value="Hypothetical protein af1432"/>
    <property type="match status" value="1"/>
</dbReference>
<keyword evidence="1" id="KW-0472">Membrane</keyword>
<keyword evidence="1" id="KW-1133">Transmembrane helix</keyword>
<evidence type="ECO:0000256" key="1">
    <source>
        <dbReference type="SAM" id="Phobius"/>
    </source>
</evidence>
<dbReference type="Pfam" id="PF01966">
    <property type="entry name" value="HD"/>
    <property type="match status" value="1"/>
</dbReference>
<feature type="transmembrane region" description="Helical" evidence="1">
    <location>
        <begin position="196"/>
        <end position="213"/>
    </location>
</feature>
<dbReference type="KEGG" id="serw:FY030_10940"/>
<dbReference type="PANTHER" id="PTHR45228:SF4">
    <property type="entry name" value="LIPOPROTEIN"/>
    <property type="match status" value="1"/>
</dbReference>
<reference evidence="3 4" key="1">
    <citation type="submission" date="2019-09" db="EMBL/GenBank/DDBJ databases">
        <title>Serinicoccus pratensis sp. nov., isolated from meadow soil.</title>
        <authorList>
            <person name="Zhang W."/>
        </authorList>
    </citation>
    <scope>NUCLEOTIDE SEQUENCE [LARGE SCALE GENOMIC DNA]</scope>
    <source>
        <strain evidence="3 4">W204</strain>
    </source>
</reference>
<proteinExistence type="predicted"/>
<keyword evidence="4" id="KW-1185">Reference proteome</keyword>
<sequence>MTLTLALVGLLVMVVGEAWRISPSDTLRESPLTHAAAVALAMSAAWPMPREHPDGLSGLLGPALLVVAAVLLAAVARRQRPLLTHLAKLLVATLVAGVLARIPAPSGISLLQAVAQDEGKPGVEGGAVLVATALLLVAIAALVLPLLAAAARRSLTGHTSMRRQLAEDLGRHGPLTLATATTAAVMTMALPVLGPASLVLFLVPLVVLQFAVGQQREIRAAQAQTVGALARLTDQAGLTAPGHGERVAALAVPVARDVGVGEEDLRDVEAAALLHDLGQVALTSRIPGGATIEISRRDQRGVAAAGAAILARTAQLSSLSAWVADAGVPHYRALERGDVALPSRVIRVVSAYDDLTGHRTPLTGAVDPVPALDRLMRNAPHDYDPQVVLALIRHLERRGVISQRQAEQLRD</sequence>
<dbReference type="Proteomes" id="UP000326546">
    <property type="component" value="Chromosome"/>
</dbReference>
<dbReference type="InterPro" id="IPR052020">
    <property type="entry name" value="Cyclic_di-GMP/3'3'-cGAMP_PDE"/>
</dbReference>
<evidence type="ECO:0000259" key="2">
    <source>
        <dbReference type="Pfam" id="PF01966"/>
    </source>
</evidence>
<evidence type="ECO:0000313" key="4">
    <source>
        <dbReference type="Proteomes" id="UP000326546"/>
    </source>
</evidence>
<accession>A0A5J6V7N8</accession>
<feature type="transmembrane region" description="Helical" evidence="1">
    <location>
        <begin position="127"/>
        <end position="151"/>
    </location>
</feature>
<dbReference type="RefSeq" id="WP_158061534.1">
    <property type="nucleotide sequence ID" value="NZ_CP044427.1"/>
</dbReference>
<dbReference type="SUPFAM" id="SSF109604">
    <property type="entry name" value="HD-domain/PDEase-like"/>
    <property type="match status" value="1"/>
</dbReference>
<organism evidence="3 4">
    <name type="scientific">Ornithinimicrobium pratense</name>
    <dbReference type="NCBI Taxonomy" id="2593973"/>
    <lineage>
        <taxon>Bacteria</taxon>
        <taxon>Bacillati</taxon>
        <taxon>Actinomycetota</taxon>
        <taxon>Actinomycetes</taxon>
        <taxon>Micrococcales</taxon>
        <taxon>Ornithinimicrobiaceae</taxon>
        <taxon>Ornithinimicrobium</taxon>
    </lineage>
</organism>
<evidence type="ECO:0000313" key="3">
    <source>
        <dbReference type="EMBL" id="QFG69151.1"/>
    </source>
</evidence>
<dbReference type="PANTHER" id="PTHR45228">
    <property type="entry name" value="CYCLIC DI-GMP PHOSPHODIESTERASE TM_0186-RELATED"/>
    <property type="match status" value="1"/>
</dbReference>
<name>A0A5J6V7N8_9MICO</name>